<sequence length="47" mass="5218">MPPLIQANDLLLLKLFGSKANLESRDKALPEQNLTGQIKLCMHAKSK</sequence>
<dbReference type="Proteomes" id="UP000028582">
    <property type="component" value="Unassembled WGS sequence"/>
</dbReference>
<organism evidence="1 2">
    <name type="scientific">Phytophthora nicotianae P1976</name>
    <dbReference type="NCBI Taxonomy" id="1317066"/>
    <lineage>
        <taxon>Eukaryota</taxon>
        <taxon>Sar</taxon>
        <taxon>Stramenopiles</taxon>
        <taxon>Oomycota</taxon>
        <taxon>Peronosporomycetes</taxon>
        <taxon>Peronosporales</taxon>
        <taxon>Peronosporaceae</taxon>
        <taxon>Phytophthora</taxon>
    </lineage>
</organism>
<dbReference type="EMBL" id="ANJA01000575">
    <property type="protein sequence ID" value="ETO83034.1"/>
    <property type="molecule type" value="Genomic_DNA"/>
</dbReference>
<proteinExistence type="predicted"/>
<dbReference type="AlphaFoldDB" id="A0A081AVX3"/>
<comment type="caution">
    <text evidence="1">The sequence shown here is derived from an EMBL/GenBank/DDBJ whole genome shotgun (WGS) entry which is preliminary data.</text>
</comment>
<accession>A0A081AVX3</accession>
<reference evidence="1 2" key="1">
    <citation type="submission" date="2013-11" db="EMBL/GenBank/DDBJ databases">
        <title>The Genome Sequence of Phytophthora parasitica P1976.</title>
        <authorList>
            <consortium name="The Broad Institute Genomics Platform"/>
            <person name="Russ C."/>
            <person name="Tyler B."/>
            <person name="Panabieres F."/>
            <person name="Shan W."/>
            <person name="Tripathy S."/>
            <person name="Grunwald N."/>
            <person name="Machado M."/>
            <person name="Johnson C.S."/>
            <person name="Walker B."/>
            <person name="Young S."/>
            <person name="Zeng Q."/>
            <person name="Gargeya S."/>
            <person name="Fitzgerald M."/>
            <person name="Haas B."/>
            <person name="Abouelleil A."/>
            <person name="Allen A.W."/>
            <person name="Alvarado L."/>
            <person name="Arachchi H.M."/>
            <person name="Berlin A.M."/>
            <person name="Chapman S.B."/>
            <person name="Gainer-Dewar J."/>
            <person name="Goldberg J."/>
            <person name="Griggs A."/>
            <person name="Gujja S."/>
            <person name="Hansen M."/>
            <person name="Howarth C."/>
            <person name="Imamovic A."/>
            <person name="Ireland A."/>
            <person name="Larimer J."/>
            <person name="McCowan C."/>
            <person name="Murphy C."/>
            <person name="Pearson M."/>
            <person name="Poon T.W."/>
            <person name="Priest M."/>
            <person name="Roberts A."/>
            <person name="Saif S."/>
            <person name="Shea T."/>
            <person name="Sisk P."/>
            <person name="Sykes S."/>
            <person name="Wortman J."/>
            <person name="Nusbaum C."/>
            <person name="Birren B."/>
        </authorList>
    </citation>
    <scope>NUCLEOTIDE SEQUENCE [LARGE SCALE GENOMIC DNA]</scope>
    <source>
        <strain evidence="1 2">P1976</strain>
    </source>
</reference>
<evidence type="ECO:0000313" key="2">
    <source>
        <dbReference type="Proteomes" id="UP000028582"/>
    </source>
</evidence>
<name>A0A081AVX3_PHYNI</name>
<gene>
    <name evidence="1" type="ORF">F444_02906</name>
</gene>
<evidence type="ECO:0000313" key="1">
    <source>
        <dbReference type="EMBL" id="ETO83034.1"/>
    </source>
</evidence>
<protein>
    <submittedName>
        <fullName evidence="1">Uncharacterized protein</fullName>
    </submittedName>
</protein>